<name>A0ABW8PXC4_9GAMM</name>
<keyword evidence="2" id="KW-0812">Transmembrane</keyword>
<comment type="caution">
    <text evidence="3">The sequence shown here is derived from an EMBL/GenBank/DDBJ whole genome shotgun (WGS) entry which is preliminary data.</text>
</comment>
<dbReference type="Proteomes" id="UP001621714">
    <property type="component" value="Unassembled WGS sequence"/>
</dbReference>
<gene>
    <name evidence="3" type="ORF">V6U78_07595</name>
</gene>
<feature type="region of interest" description="Disordered" evidence="1">
    <location>
        <begin position="1"/>
        <end position="22"/>
    </location>
</feature>
<dbReference type="EMBL" id="JBANFI010000004">
    <property type="protein sequence ID" value="MFK7160895.1"/>
    <property type="molecule type" value="Genomic_DNA"/>
</dbReference>
<protein>
    <submittedName>
        <fullName evidence="3">Uncharacterized protein</fullName>
    </submittedName>
</protein>
<evidence type="ECO:0000313" key="4">
    <source>
        <dbReference type="Proteomes" id="UP001621714"/>
    </source>
</evidence>
<reference evidence="3 4" key="1">
    <citation type="submission" date="2024-02" db="EMBL/GenBank/DDBJ databases">
        <title>Marinospirillum sp. MEB 164 isolated from Lonar lake sediment.</title>
        <authorList>
            <person name="Joshi A."/>
            <person name="Thite S."/>
        </authorList>
    </citation>
    <scope>NUCLEOTIDE SEQUENCE [LARGE SCALE GENOMIC DNA]</scope>
    <source>
        <strain evidence="3 4">MEB164</strain>
    </source>
</reference>
<evidence type="ECO:0000256" key="2">
    <source>
        <dbReference type="SAM" id="Phobius"/>
    </source>
</evidence>
<evidence type="ECO:0000256" key="1">
    <source>
        <dbReference type="SAM" id="MobiDB-lite"/>
    </source>
</evidence>
<sequence length="110" mass="12122">MSEQSGYTPTFTSSGSALRTLRTGKRNPNWKAAAEYLIERAAPDVKLLIEAATQIEMEKEGLRTDKREVVVRTATGFSWDWLKWVALGAAGLGLLALLIWILDNAALRAC</sequence>
<dbReference type="RefSeq" id="WP_405339057.1">
    <property type="nucleotide sequence ID" value="NZ_JBANFI010000004.1"/>
</dbReference>
<feature type="compositionally biased region" description="Polar residues" evidence="1">
    <location>
        <begin position="1"/>
        <end position="17"/>
    </location>
</feature>
<accession>A0ABW8PXC4</accession>
<proteinExistence type="predicted"/>
<evidence type="ECO:0000313" key="3">
    <source>
        <dbReference type="EMBL" id="MFK7160895.1"/>
    </source>
</evidence>
<organism evidence="3 4">
    <name type="scientific">Marinospirillum alkalitolerans</name>
    <dbReference type="NCBI Taxonomy" id="3123374"/>
    <lineage>
        <taxon>Bacteria</taxon>
        <taxon>Pseudomonadati</taxon>
        <taxon>Pseudomonadota</taxon>
        <taxon>Gammaproteobacteria</taxon>
        <taxon>Oceanospirillales</taxon>
        <taxon>Oceanospirillaceae</taxon>
        <taxon>Marinospirillum</taxon>
    </lineage>
</organism>
<keyword evidence="2" id="KW-1133">Transmembrane helix</keyword>
<keyword evidence="4" id="KW-1185">Reference proteome</keyword>
<feature type="transmembrane region" description="Helical" evidence="2">
    <location>
        <begin position="81"/>
        <end position="102"/>
    </location>
</feature>
<keyword evidence="2" id="KW-0472">Membrane</keyword>